<feature type="compositionally biased region" description="Basic and acidic residues" evidence="1">
    <location>
        <begin position="870"/>
        <end position="893"/>
    </location>
</feature>
<feature type="compositionally biased region" description="Basic and acidic residues" evidence="1">
    <location>
        <begin position="174"/>
        <end position="190"/>
    </location>
</feature>
<feature type="region of interest" description="Disordered" evidence="1">
    <location>
        <begin position="42"/>
        <end position="194"/>
    </location>
</feature>
<protein>
    <submittedName>
        <fullName evidence="2">Uncharacterized protein</fullName>
    </submittedName>
</protein>
<dbReference type="AlphaFoldDB" id="A0A3S1BEK3"/>
<feature type="region of interest" description="Disordered" evidence="1">
    <location>
        <begin position="383"/>
        <end position="414"/>
    </location>
</feature>
<keyword evidence="3" id="KW-1185">Reference proteome</keyword>
<feature type="compositionally biased region" description="Polar residues" evidence="1">
    <location>
        <begin position="75"/>
        <end position="98"/>
    </location>
</feature>
<feature type="compositionally biased region" description="Polar residues" evidence="1">
    <location>
        <begin position="42"/>
        <end position="53"/>
    </location>
</feature>
<feature type="compositionally biased region" description="Basic and acidic residues" evidence="1">
    <location>
        <begin position="910"/>
        <end position="923"/>
    </location>
</feature>
<dbReference type="EMBL" id="RQTK01000135">
    <property type="protein sequence ID" value="RUS86538.1"/>
    <property type="molecule type" value="Genomic_DNA"/>
</dbReference>
<feature type="compositionally biased region" description="Basic and acidic residues" evidence="1">
    <location>
        <begin position="132"/>
        <end position="141"/>
    </location>
</feature>
<sequence>MPISQKQNIFSAKPSSSVDKKSDSEEEVVVTDVISIPTQMPVSQEQNIFSAKPSSSVDKKSDSEEEVLVTDVVSIPTQMPVSQEQQRYSAPNAKPSSSVHKKSDYEEEVLTEINVMASSSNSSTTFIPEAKSSSRVDTHSESEEEEADNDTISIPSNLTSLPRPISEGSQLGSKPEDTSSSVDRKSDSKEGVVVTDMIPISDGFNPEHQLISTAEANVELSRNEESQQFSEEEVTTLDAVQIHKYSPDSLPSSPAKWNLNPDARDTMPASPKRENNFEEKVMVADGAFVQNNSNVDDMQIYSREHDGFEEDIANVANSSREATSIEDIENNISKYYIESEDVLPTASDEKSVMKIERLSDQQVVLETSIPVLDSSINASSLDSIKQLKPDSEEKFSDDSNDTPSSGNKRDLTEIEKYTDVENNSQTNRDEVQANNVSNPLERVSINARTEAERESSSEEEIIITEYIPHFSLYNVENANLSSPQAEEDSRQTETVLEVLDVNGDNLSENVANKGYAPTRMVESDPEEETISQVEVTKNTFEERRELDEMSLAPTAQENEIPKDLVTIKKASFSSTENEEKIKEDDSDDGKINTKLPALSVDAPDKPNESNFDSPVNEENIAPQSKVPRNEETMKPVTENISFQQIGEEETRLGITDDPPVFTEETVENITLSQETCSTSSALRDTGDVFIGRSSSDCARKSNSAEIESASVEEASNDAHASIRETSNWKGENEERTRKDKICEEKKHLSEEISGDDFKENVNLTNTDTIPISDKDSEVPENVASSLPSKHTGKDDVPALNTSTQVSNDPSQEEENDSKGITDPEESTVVPPTKEEERSCSEDGTRVKETEEGSFKLDFDVHSSPNPSAKEVSDSTEDKTENDEKGISTKKDIESGFNEEAPVEPAMSSKKAKDSQEDILHDAKSSSSIGFGLNRSLKTNQEIADRNQILQAHTADMQVSNNSYAQTETGPVFEQGEVGEKIHPEETSAGILPSGDTIFALPYHLASDQPSHREDNFAGVPSPLQFSTDTKIKPVTSMKYLRDKMKLNLNPQSL</sequence>
<feature type="compositionally biased region" description="Basic and acidic residues" evidence="1">
    <location>
        <begin position="730"/>
        <end position="759"/>
    </location>
</feature>
<evidence type="ECO:0000313" key="3">
    <source>
        <dbReference type="Proteomes" id="UP000271974"/>
    </source>
</evidence>
<feature type="compositionally biased region" description="Basic and acidic residues" evidence="1">
    <location>
        <begin position="832"/>
        <end position="860"/>
    </location>
</feature>
<gene>
    <name evidence="2" type="ORF">EGW08_005677</name>
</gene>
<feature type="compositionally biased region" description="Polar residues" evidence="1">
    <location>
        <begin position="116"/>
        <end position="131"/>
    </location>
</feature>
<proteinExistence type="predicted"/>
<dbReference type="Proteomes" id="UP000271974">
    <property type="component" value="Unassembled WGS sequence"/>
</dbReference>
<feature type="compositionally biased region" description="Basic and acidic residues" evidence="1">
    <location>
        <begin position="385"/>
        <end position="397"/>
    </location>
</feature>
<feature type="compositionally biased region" description="Polar residues" evidence="1">
    <location>
        <begin position="150"/>
        <end position="160"/>
    </location>
</feature>
<name>A0A3S1BEK3_ELYCH</name>
<feature type="region of interest" description="Disordered" evidence="1">
    <location>
        <begin position="245"/>
        <end position="272"/>
    </location>
</feature>
<feature type="region of interest" description="Disordered" evidence="1">
    <location>
        <begin position="571"/>
        <end position="659"/>
    </location>
</feature>
<feature type="region of interest" description="Disordered" evidence="1">
    <location>
        <begin position="691"/>
        <end position="926"/>
    </location>
</feature>
<reference evidence="2 3" key="1">
    <citation type="submission" date="2019-01" db="EMBL/GenBank/DDBJ databases">
        <title>A draft genome assembly of the solar-powered sea slug Elysia chlorotica.</title>
        <authorList>
            <person name="Cai H."/>
            <person name="Li Q."/>
            <person name="Fang X."/>
            <person name="Li J."/>
            <person name="Curtis N.E."/>
            <person name="Altenburger A."/>
            <person name="Shibata T."/>
            <person name="Feng M."/>
            <person name="Maeda T."/>
            <person name="Schwartz J.A."/>
            <person name="Shigenobu S."/>
            <person name="Lundholm N."/>
            <person name="Nishiyama T."/>
            <person name="Yang H."/>
            <person name="Hasebe M."/>
            <person name="Li S."/>
            <person name="Pierce S.K."/>
            <person name="Wang J."/>
        </authorList>
    </citation>
    <scope>NUCLEOTIDE SEQUENCE [LARGE SCALE GENOMIC DNA]</scope>
    <source>
        <strain evidence="2">EC2010</strain>
        <tissue evidence="2">Whole organism of an adult</tissue>
    </source>
</reference>
<organism evidence="2 3">
    <name type="scientific">Elysia chlorotica</name>
    <name type="common">Eastern emerald elysia</name>
    <name type="synonym">Sea slug</name>
    <dbReference type="NCBI Taxonomy" id="188477"/>
    <lineage>
        <taxon>Eukaryota</taxon>
        <taxon>Metazoa</taxon>
        <taxon>Spiralia</taxon>
        <taxon>Lophotrochozoa</taxon>
        <taxon>Mollusca</taxon>
        <taxon>Gastropoda</taxon>
        <taxon>Heterobranchia</taxon>
        <taxon>Euthyneura</taxon>
        <taxon>Panpulmonata</taxon>
        <taxon>Sacoglossa</taxon>
        <taxon>Placobranchoidea</taxon>
        <taxon>Plakobranchidae</taxon>
        <taxon>Elysia</taxon>
    </lineage>
</organism>
<evidence type="ECO:0000256" key="1">
    <source>
        <dbReference type="SAM" id="MobiDB-lite"/>
    </source>
</evidence>
<comment type="caution">
    <text evidence="2">The sequence shown here is derived from an EMBL/GenBank/DDBJ whole genome shotgun (WGS) entry which is preliminary data.</text>
</comment>
<feature type="compositionally biased region" description="Polar residues" evidence="1">
    <location>
        <begin position="799"/>
        <end position="809"/>
    </location>
</feature>
<feature type="region of interest" description="Disordered" evidence="1">
    <location>
        <begin position="1"/>
        <end position="26"/>
    </location>
</feature>
<feature type="compositionally biased region" description="Basic and acidic residues" evidence="1">
    <location>
        <begin position="577"/>
        <end position="591"/>
    </location>
</feature>
<accession>A0A3S1BEK3</accession>
<feature type="compositionally biased region" description="Polar residues" evidence="1">
    <location>
        <begin position="1"/>
        <end position="10"/>
    </location>
</feature>
<evidence type="ECO:0000313" key="2">
    <source>
        <dbReference type="EMBL" id="RUS86538.1"/>
    </source>
</evidence>
<feature type="compositionally biased region" description="Low complexity" evidence="1">
    <location>
        <begin position="703"/>
        <end position="713"/>
    </location>
</feature>